<dbReference type="Proteomes" id="UP000037632">
    <property type="component" value="Unassembled WGS sequence"/>
</dbReference>
<organism evidence="1 2">
    <name type="scientific">Stenotrophomonas maltophilia</name>
    <name type="common">Pseudomonas maltophilia</name>
    <name type="synonym">Xanthomonas maltophilia</name>
    <dbReference type="NCBI Taxonomy" id="40324"/>
    <lineage>
        <taxon>Bacteria</taxon>
        <taxon>Pseudomonadati</taxon>
        <taxon>Pseudomonadota</taxon>
        <taxon>Gammaproteobacteria</taxon>
        <taxon>Lysobacterales</taxon>
        <taxon>Lysobacteraceae</taxon>
        <taxon>Stenotrophomonas</taxon>
        <taxon>Stenotrophomonas maltophilia group</taxon>
    </lineage>
</organism>
<name>A0AB34TDT1_STEMA</name>
<dbReference type="InterPro" id="IPR036390">
    <property type="entry name" value="WH_DNA-bd_sf"/>
</dbReference>
<dbReference type="EMBL" id="JZIW01000009">
    <property type="protein sequence ID" value="KOO75338.1"/>
    <property type="molecule type" value="Genomic_DNA"/>
</dbReference>
<evidence type="ECO:0008006" key="3">
    <source>
        <dbReference type="Google" id="ProtNLM"/>
    </source>
</evidence>
<comment type="caution">
    <text evidence="1">The sequence shown here is derived from an EMBL/GenBank/DDBJ whole genome shotgun (WGS) entry which is preliminary data.</text>
</comment>
<proteinExistence type="predicted"/>
<gene>
    <name evidence="1" type="ORF">VL23_17490</name>
</gene>
<evidence type="ECO:0000313" key="1">
    <source>
        <dbReference type="EMBL" id="KOO75338.1"/>
    </source>
</evidence>
<protein>
    <recommendedName>
        <fullName evidence="3">Winged helix-turn-helix domain-containing protein</fullName>
    </recommendedName>
</protein>
<dbReference type="AlphaFoldDB" id="A0AB34TDT1"/>
<sequence>MSAINHPARASDLSTSHAAAHYVVASGLQVHQHDLSAKAVTDNPGMTSNELAQATGLDRYMLARRLPELIKAGRVWRGPNKPCPVSGRTACTWWAVAPGQNLSLGI</sequence>
<dbReference type="Pfam" id="PF13412">
    <property type="entry name" value="HTH_24"/>
    <property type="match status" value="1"/>
</dbReference>
<reference evidence="1 2" key="1">
    <citation type="journal article" date="2015" name="Antimicrob. Agents Chemother.">
        <title>Whole-Genome Sequencing Identifies Emergence of a Quinolone Resistance Mutation in a Case of Stenotrophomonas maltophilia Bacteremia.</title>
        <authorList>
            <person name="Pak T.R."/>
            <person name="Altman D.R."/>
            <person name="Attie O."/>
            <person name="Sebra R."/>
            <person name="Hamula C.L."/>
            <person name="Lewis M."/>
            <person name="Deikus G."/>
            <person name="Newman L.C."/>
            <person name="Fang G."/>
            <person name="Hand J."/>
            <person name="Papel G."/>
            <person name="Wallach F."/>
            <person name="Schadt E.E."/>
            <person name="Huprikar S."/>
            <person name="van Bakel H."/>
            <person name="Kasarskis A."/>
            <person name="Bashir A."/>
        </authorList>
    </citation>
    <scope>NUCLEOTIDE SEQUENCE [LARGE SCALE GENOMIC DNA]</scope>
    <source>
        <strain evidence="1 2">ISMMS6</strain>
    </source>
</reference>
<dbReference type="SUPFAM" id="SSF46785">
    <property type="entry name" value="Winged helix' DNA-binding domain"/>
    <property type="match status" value="1"/>
</dbReference>
<dbReference type="RefSeq" id="WP_237761560.1">
    <property type="nucleotide sequence ID" value="NZ_JZIW01000009.1"/>
</dbReference>
<evidence type="ECO:0000313" key="2">
    <source>
        <dbReference type="Proteomes" id="UP000037632"/>
    </source>
</evidence>
<accession>A0AB34TDT1</accession>